<dbReference type="OrthoDB" id="678019at2"/>
<dbReference type="Proteomes" id="UP000443153">
    <property type="component" value="Unassembled WGS sequence"/>
</dbReference>
<name>A0A6I2MKT6_9FLAO</name>
<dbReference type="EMBL" id="WKJH01000005">
    <property type="protein sequence ID" value="MRX64338.1"/>
    <property type="molecule type" value="Genomic_DNA"/>
</dbReference>
<accession>A0A6I2MKT6</accession>
<keyword evidence="2" id="KW-1185">Reference proteome</keyword>
<gene>
    <name evidence="1" type="ORF">GJ691_09155</name>
</gene>
<dbReference type="AlphaFoldDB" id="A0A6I2MKT6"/>
<evidence type="ECO:0000313" key="1">
    <source>
        <dbReference type="EMBL" id="MRX64338.1"/>
    </source>
</evidence>
<evidence type="ECO:0000313" key="2">
    <source>
        <dbReference type="Proteomes" id="UP000443153"/>
    </source>
</evidence>
<dbReference type="InterPro" id="IPR013783">
    <property type="entry name" value="Ig-like_fold"/>
</dbReference>
<dbReference type="SUPFAM" id="SSF48726">
    <property type="entry name" value="Immunoglobulin"/>
    <property type="match status" value="1"/>
</dbReference>
<sequence length="735" mass="79353">MLFGFNQLSAQILVNAPEAADNPNLSGNDAWTAICAGVGGFNQYYVNISWAGTANSGNEFILELSDKDGDFTNPVELTRVGDQNSNTSKEFDAEFAIPTDTRGDGFKMRVRSTDPAYTSSASTAYAMYYMDVTNNINISDDGSGVPPGMVCSTGPITLQVDNVANPDTYQYIWYMSGSPITGETGHTLTVSTSGMYYAIIDYGNACSGSANTDSNIVDVTIGSGGEGIFINPPSKNILCAGETETLSINTTDPSWNYIWFKDGVQIAGATSSTYTVDANNADFAGDYQIEISSSSICNERSAAITFSNADDFTVTRENEENLVLLPTQTKNLSVTTSAISPTYKWYRNGTEITGETNATLSTNQEGTYYVEVTQGGGTCPGTIKNSETTTIIVPDSFEIITDYASSYIACESTDMVLQIQTINAILSDATTIDVTADILSDFNFQWKLNGSNIAGATSNSISLTDTTENGDYSVDGSISTYTATSNTLPVQLLTSEILTIESTSAVYCSSSDTVTLSTTTDLTSESFEWQKDGVTVNTTDSSFDINDTGIYRLVLERNGCSLNSNEITISSLDESLISLDPEGDVVLPEGTSRTITASGGTAYRWYDAANNELSSLSSVTVTEEGTYTLIANIDNCEIIRQINVTLLDTFKIPNVISPNGDGINDQWVIPNSYSNKSDVNVIIYNEKGEELLNEYDYKNSWPSSSQAFPKQNMVFYYKIRNAQGILKQGTITVIR</sequence>
<proteinExistence type="predicted"/>
<reference evidence="1 2" key="1">
    <citation type="submission" date="2019-11" db="EMBL/GenBank/DDBJ databases">
        <title>Maribacter lutea sp. nov., a marine bacterium isolated from intertidal sand.</title>
        <authorList>
            <person name="Liu A."/>
        </authorList>
    </citation>
    <scope>NUCLEOTIDE SEQUENCE [LARGE SCALE GENOMIC DNA]</scope>
    <source>
        <strain evidence="1 2">RZ05</strain>
    </source>
</reference>
<comment type="caution">
    <text evidence="1">The sequence shown here is derived from an EMBL/GenBank/DDBJ whole genome shotgun (WGS) entry which is preliminary data.</text>
</comment>
<organism evidence="1 2">
    <name type="scientific">Maribacter luteus</name>
    <dbReference type="NCBI Taxonomy" id="2594478"/>
    <lineage>
        <taxon>Bacteria</taxon>
        <taxon>Pseudomonadati</taxon>
        <taxon>Bacteroidota</taxon>
        <taxon>Flavobacteriia</taxon>
        <taxon>Flavobacteriales</taxon>
        <taxon>Flavobacteriaceae</taxon>
        <taxon>Maribacter</taxon>
    </lineage>
</organism>
<protein>
    <submittedName>
        <fullName evidence="1">Gliding motility-associated C-terminal domain-containing protein</fullName>
    </submittedName>
</protein>
<dbReference type="Pfam" id="PF13585">
    <property type="entry name" value="CHU_C"/>
    <property type="match status" value="1"/>
</dbReference>
<dbReference type="InterPro" id="IPR036179">
    <property type="entry name" value="Ig-like_dom_sf"/>
</dbReference>
<dbReference type="Gene3D" id="2.60.40.10">
    <property type="entry name" value="Immunoglobulins"/>
    <property type="match status" value="2"/>
</dbReference>